<accession>A0A347WF35</accession>
<proteinExistence type="inferred from homology"/>
<keyword evidence="4 6" id="KW-0808">Transferase</keyword>
<keyword evidence="4" id="KW-0501">Molybdenum cofactor biosynthesis</keyword>
<dbReference type="CDD" id="cd00887">
    <property type="entry name" value="MoeA"/>
    <property type="match status" value="1"/>
</dbReference>
<comment type="similarity">
    <text evidence="2 4">Belongs to the MoeA family.</text>
</comment>
<reference evidence="6 7" key="1">
    <citation type="submission" date="2017-08" db="EMBL/GenBank/DDBJ databases">
        <title>Complete genome sequence of Gluconacetobacter saccharivorans CV1 isolated from Fermented Vinegar.</title>
        <authorList>
            <person name="Kim S.-Y."/>
        </authorList>
    </citation>
    <scope>NUCLEOTIDE SEQUENCE [LARGE SCALE GENOMIC DNA]</scope>
    <source>
        <strain evidence="6 7">CV1</strain>
    </source>
</reference>
<dbReference type="InterPro" id="IPR038987">
    <property type="entry name" value="MoeA-like"/>
</dbReference>
<gene>
    <name evidence="6" type="primary">moeA_2</name>
    <name evidence="6" type="ORF">CD178_02731</name>
</gene>
<dbReference type="NCBIfam" id="TIGR00177">
    <property type="entry name" value="molyb_syn"/>
    <property type="match status" value="1"/>
</dbReference>
<dbReference type="Gene3D" id="3.90.105.10">
    <property type="entry name" value="Molybdopterin biosynthesis moea protein, domain 2"/>
    <property type="match status" value="1"/>
</dbReference>
<name>A0A347WF35_9PROT</name>
<dbReference type="GO" id="GO:0046872">
    <property type="term" value="F:metal ion binding"/>
    <property type="evidence" value="ECO:0007669"/>
    <property type="project" value="UniProtKB-UniRule"/>
</dbReference>
<keyword evidence="7" id="KW-1185">Reference proteome</keyword>
<comment type="cofactor">
    <cofactor evidence="4">
        <name>Mg(2+)</name>
        <dbReference type="ChEBI" id="CHEBI:18420"/>
    </cofactor>
</comment>
<evidence type="ECO:0000259" key="5">
    <source>
        <dbReference type="SMART" id="SM00852"/>
    </source>
</evidence>
<comment type="catalytic activity">
    <reaction evidence="3">
        <text>adenylyl-molybdopterin + molybdate = Mo-molybdopterin + AMP + H(+)</text>
        <dbReference type="Rhea" id="RHEA:35047"/>
        <dbReference type="ChEBI" id="CHEBI:15378"/>
        <dbReference type="ChEBI" id="CHEBI:36264"/>
        <dbReference type="ChEBI" id="CHEBI:62727"/>
        <dbReference type="ChEBI" id="CHEBI:71302"/>
        <dbReference type="ChEBI" id="CHEBI:456215"/>
        <dbReference type="EC" id="2.10.1.1"/>
    </reaction>
</comment>
<dbReference type="SUPFAM" id="SSF63882">
    <property type="entry name" value="MoeA N-terminal region -like"/>
    <property type="match status" value="1"/>
</dbReference>
<evidence type="ECO:0000256" key="2">
    <source>
        <dbReference type="ARBA" id="ARBA00010763"/>
    </source>
</evidence>
<dbReference type="SUPFAM" id="SSF53218">
    <property type="entry name" value="Molybdenum cofactor biosynthesis proteins"/>
    <property type="match status" value="1"/>
</dbReference>
<sequence>MHQGQIQMSVHDFARRVDYATALGLVLAHARQTPQPVTRVPLTQATGRVAAHAVQATSARPPADISALDGYAFAHADMLAQGSLPVDGRTVAGDRPAALAAGHARAILTGARIPAGADCVMAVERMTLGAGDQVAPATALAQAGANIRYRGEEFGAGDVLVRAGQMLDWRHVALLASQGMRDVAVARRPRVCVLSNGAELAADAPGACADSNTPMLAAMLGSAGARVRTCSVASDDVAMQAAHLRAACTGTDVVVTTGGISVGGTDHMLDILLAMGARIVFRGVSIRPGKPFTMLEHDGRAVFCLPGNPGAAAICALAFVQPYLRVLTGAPADMAQVSATADFSADAPPDTTGFIPVSMRRGPQGWHFVRVPTAGASDIIAFSRADALLAASAENPVRAGQVAWAIPLHAPSALA</sequence>
<keyword evidence="4" id="KW-0479">Metal-binding</keyword>
<dbReference type="InterPro" id="IPR036688">
    <property type="entry name" value="MoeA_C_domain_IV_sf"/>
</dbReference>
<dbReference type="GO" id="GO:0061599">
    <property type="term" value="F:molybdopterin molybdotransferase activity"/>
    <property type="evidence" value="ECO:0007669"/>
    <property type="project" value="UniProtKB-UniRule"/>
</dbReference>
<feature type="domain" description="MoaB/Mog" evidence="5">
    <location>
        <begin position="192"/>
        <end position="326"/>
    </location>
</feature>
<comment type="function">
    <text evidence="1 4">Catalyzes the insertion of molybdate into adenylated molybdopterin with the concomitant release of AMP.</text>
</comment>
<dbReference type="SMART" id="SM00852">
    <property type="entry name" value="MoCF_biosynth"/>
    <property type="match status" value="1"/>
</dbReference>
<organism evidence="6 7">
    <name type="scientific">Komagataeibacter saccharivorans</name>
    <dbReference type="NCBI Taxonomy" id="265959"/>
    <lineage>
        <taxon>Bacteria</taxon>
        <taxon>Pseudomonadati</taxon>
        <taxon>Pseudomonadota</taxon>
        <taxon>Alphaproteobacteria</taxon>
        <taxon>Acetobacterales</taxon>
        <taxon>Acetobacteraceae</taxon>
        <taxon>Komagataeibacter</taxon>
    </lineage>
</organism>
<keyword evidence="4" id="KW-0460">Magnesium</keyword>
<dbReference type="Proteomes" id="UP000264120">
    <property type="component" value="Chromosome"/>
</dbReference>
<dbReference type="InterPro" id="IPR036135">
    <property type="entry name" value="MoeA_linker/N_sf"/>
</dbReference>
<dbReference type="GO" id="GO:0005829">
    <property type="term" value="C:cytosol"/>
    <property type="evidence" value="ECO:0007669"/>
    <property type="project" value="TreeGrafter"/>
</dbReference>
<dbReference type="Gene3D" id="2.170.190.11">
    <property type="entry name" value="Molybdopterin biosynthesis moea protein, domain 3"/>
    <property type="match status" value="1"/>
</dbReference>
<dbReference type="Pfam" id="PF00994">
    <property type="entry name" value="MoCF_biosynth"/>
    <property type="match status" value="1"/>
</dbReference>
<dbReference type="Gene3D" id="2.40.340.10">
    <property type="entry name" value="MoeA, C-terminal, domain IV"/>
    <property type="match status" value="1"/>
</dbReference>
<dbReference type="Pfam" id="PF03453">
    <property type="entry name" value="MoeA_N"/>
    <property type="match status" value="1"/>
</dbReference>
<evidence type="ECO:0000256" key="3">
    <source>
        <dbReference type="ARBA" id="ARBA00047317"/>
    </source>
</evidence>
<dbReference type="SUPFAM" id="SSF63867">
    <property type="entry name" value="MoeA C-terminal domain-like"/>
    <property type="match status" value="1"/>
</dbReference>
<dbReference type="GO" id="GO:0006777">
    <property type="term" value="P:Mo-molybdopterin cofactor biosynthetic process"/>
    <property type="evidence" value="ECO:0007669"/>
    <property type="project" value="UniProtKB-UniRule"/>
</dbReference>
<dbReference type="InterPro" id="IPR005110">
    <property type="entry name" value="MoeA_linker/N"/>
</dbReference>
<evidence type="ECO:0000313" key="7">
    <source>
        <dbReference type="Proteomes" id="UP000264120"/>
    </source>
</evidence>
<dbReference type="Gene3D" id="3.40.980.10">
    <property type="entry name" value="MoaB/Mog-like domain"/>
    <property type="match status" value="1"/>
</dbReference>
<keyword evidence="4" id="KW-0500">Molybdenum</keyword>
<dbReference type="UniPathway" id="UPA00344"/>
<dbReference type="InterPro" id="IPR036425">
    <property type="entry name" value="MoaB/Mog-like_dom_sf"/>
</dbReference>
<dbReference type="KEGG" id="ksc:CD178_02731"/>
<comment type="pathway">
    <text evidence="4">Cofactor biosynthesis; molybdopterin biosynthesis.</text>
</comment>
<dbReference type="AlphaFoldDB" id="A0A347WF35"/>
<evidence type="ECO:0000256" key="1">
    <source>
        <dbReference type="ARBA" id="ARBA00002901"/>
    </source>
</evidence>
<evidence type="ECO:0000256" key="4">
    <source>
        <dbReference type="RuleBase" id="RU365090"/>
    </source>
</evidence>
<dbReference type="PANTHER" id="PTHR10192:SF5">
    <property type="entry name" value="GEPHYRIN"/>
    <property type="match status" value="1"/>
</dbReference>
<protein>
    <recommendedName>
        <fullName evidence="4">Molybdopterin molybdenumtransferase</fullName>
        <ecNumber evidence="4">2.10.1.1</ecNumber>
    </recommendedName>
</protein>
<evidence type="ECO:0000313" key="6">
    <source>
        <dbReference type="EMBL" id="AXY23478.1"/>
    </source>
</evidence>
<dbReference type="EC" id="2.10.1.1" evidence="4"/>
<dbReference type="EMBL" id="CP023036">
    <property type="protein sequence ID" value="AXY23478.1"/>
    <property type="molecule type" value="Genomic_DNA"/>
</dbReference>
<dbReference type="PANTHER" id="PTHR10192">
    <property type="entry name" value="MOLYBDOPTERIN BIOSYNTHESIS PROTEIN"/>
    <property type="match status" value="1"/>
</dbReference>
<dbReference type="InterPro" id="IPR001453">
    <property type="entry name" value="MoaB/Mog_dom"/>
</dbReference>